<dbReference type="RefSeq" id="WP_282534647.1">
    <property type="nucleotide sequence ID" value="NZ_JASCIS010000007.1"/>
</dbReference>
<evidence type="ECO:0000256" key="3">
    <source>
        <dbReference type="ARBA" id="ARBA00022801"/>
    </source>
</evidence>
<dbReference type="EMBL" id="JASCIS010000007">
    <property type="protein sequence ID" value="MDI3418734.1"/>
    <property type="molecule type" value="Genomic_DNA"/>
</dbReference>
<keyword evidence="8" id="KW-1185">Reference proteome</keyword>
<keyword evidence="3" id="KW-0378">Hydrolase</keyword>
<keyword evidence="4" id="KW-0862">Zinc</keyword>
<dbReference type="Pfam" id="PF02633">
    <property type="entry name" value="Creatininase"/>
    <property type="match status" value="1"/>
</dbReference>
<feature type="compositionally biased region" description="Low complexity" evidence="6">
    <location>
        <begin position="251"/>
        <end position="265"/>
    </location>
</feature>
<evidence type="ECO:0000313" key="8">
    <source>
        <dbReference type="Proteomes" id="UP001237105"/>
    </source>
</evidence>
<evidence type="ECO:0000256" key="5">
    <source>
        <dbReference type="ARBA" id="ARBA00024029"/>
    </source>
</evidence>
<gene>
    <name evidence="7" type="ORF">QIT00_09180</name>
</gene>
<evidence type="ECO:0000256" key="1">
    <source>
        <dbReference type="ARBA" id="ARBA00001947"/>
    </source>
</evidence>
<dbReference type="InterPro" id="IPR003785">
    <property type="entry name" value="Creatininase/forma_Hydrolase"/>
</dbReference>
<evidence type="ECO:0000256" key="4">
    <source>
        <dbReference type="ARBA" id="ARBA00022833"/>
    </source>
</evidence>
<keyword evidence="2" id="KW-0479">Metal-binding</keyword>
<comment type="cofactor">
    <cofactor evidence="1">
        <name>Zn(2+)</name>
        <dbReference type="ChEBI" id="CHEBI:29105"/>
    </cofactor>
</comment>
<reference evidence="7 8" key="1">
    <citation type="submission" date="2023-05" db="EMBL/GenBank/DDBJ databases">
        <title>Draft genome sequence of Streptomyces sp. B-S-A12 isolated from a cave soil in Thailand.</title>
        <authorList>
            <person name="Chamroensaksri N."/>
            <person name="Muangham S."/>
        </authorList>
    </citation>
    <scope>NUCLEOTIDE SEQUENCE [LARGE SCALE GENOMIC DNA]</scope>
    <source>
        <strain evidence="7 8">B-S-A12</strain>
    </source>
</reference>
<sequence length="272" mass="29049">MTYWERCTSPALAELDRDIPVVLPMGAVEQHGPHLPLATDRMIAEHFAARVDEELGTDVLVLPSVAVGCSDHHRDFGGTLSVSHETFLRQVEDVAGCVLDQGFRHLLLLNAHGGNEGIGQVALERLGTRWPGRHIVRTAWWRIAADELTRLSESGPGGVGHACELETSLMQVIAPALVDLDAAPPMTNTPAFPWDTADMLRAAPATLYRRFSDISDTGVFGEPRIATRAKGEAVSRAVTGQLVALLRSMRSSAPGGTAAPAPSGAVRIGQTS</sequence>
<feature type="region of interest" description="Disordered" evidence="6">
    <location>
        <begin position="251"/>
        <end position="272"/>
    </location>
</feature>
<dbReference type="SUPFAM" id="SSF102215">
    <property type="entry name" value="Creatininase"/>
    <property type="match status" value="1"/>
</dbReference>
<proteinExistence type="inferred from homology"/>
<protein>
    <submittedName>
        <fullName evidence="7">Creatininase family protein</fullName>
    </submittedName>
</protein>
<organism evidence="7 8">
    <name type="scientific">Streptomyces luteolus</name>
    <dbReference type="NCBI Taxonomy" id="3043615"/>
    <lineage>
        <taxon>Bacteria</taxon>
        <taxon>Bacillati</taxon>
        <taxon>Actinomycetota</taxon>
        <taxon>Actinomycetes</taxon>
        <taxon>Kitasatosporales</taxon>
        <taxon>Streptomycetaceae</taxon>
        <taxon>Streptomyces</taxon>
    </lineage>
</organism>
<evidence type="ECO:0000313" key="7">
    <source>
        <dbReference type="EMBL" id="MDI3418734.1"/>
    </source>
</evidence>
<name>A0ABT6SV66_9ACTN</name>
<dbReference type="Gene3D" id="3.40.50.10310">
    <property type="entry name" value="Creatininase"/>
    <property type="match status" value="1"/>
</dbReference>
<comment type="similarity">
    <text evidence="5">Belongs to the creatininase superfamily.</text>
</comment>
<dbReference type="Proteomes" id="UP001237105">
    <property type="component" value="Unassembled WGS sequence"/>
</dbReference>
<dbReference type="InterPro" id="IPR024087">
    <property type="entry name" value="Creatininase-like_sf"/>
</dbReference>
<evidence type="ECO:0000256" key="2">
    <source>
        <dbReference type="ARBA" id="ARBA00022723"/>
    </source>
</evidence>
<evidence type="ECO:0000256" key="6">
    <source>
        <dbReference type="SAM" id="MobiDB-lite"/>
    </source>
</evidence>
<dbReference type="PANTHER" id="PTHR35005:SF1">
    <property type="entry name" value="2-AMINO-5-FORMYLAMINO-6-RIBOSYLAMINOPYRIMIDIN-4(3H)-ONE 5'-MONOPHOSPHATE DEFORMYLASE"/>
    <property type="match status" value="1"/>
</dbReference>
<accession>A0ABT6SV66</accession>
<comment type="caution">
    <text evidence="7">The sequence shown here is derived from an EMBL/GenBank/DDBJ whole genome shotgun (WGS) entry which is preliminary data.</text>
</comment>
<dbReference type="PANTHER" id="PTHR35005">
    <property type="entry name" value="3-DEHYDRO-SCYLLO-INOSOSE HYDROLASE"/>
    <property type="match status" value="1"/>
</dbReference>